<dbReference type="Proteomes" id="UP000218399">
    <property type="component" value="Unassembled WGS sequence"/>
</dbReference>
<dbReference type="EMBL" id="MVOH01000017">
    <property type="protein sequence ID" value="PAU66992.1"/>
    <property type="molecule type" value="Genomic_DNA"/>
</dbReference>
<protein>
    <submittedName>
        <fullName evidence="2">Uncharacterized protein</fullName>
    </submittedName>
</protein>
<evidence type="ECO:0000256" key="1">
    <source>
        <dbReference type="SAM" id="MobiDB-lite"/>
    </source>
</evidence>
<reference evidence="2 3" key="1">
    <citation type="journal article" date="2017" name="ISME J.">
        <title>Unveiling bifidobacterial biogeography across the mammalian branch of the tree of life.</title>
        <authorList>
            <person name="Milani C."/>
            <person name="Mangifesta M."/>
            <person name="Mancabelli L."/>
            <person name="Lugli G.A."/>
            <person name="James K."/>
            <person name="Duranti S."/>
            <person name="Turroni F."/>
            <person name="Ferrario C."/>
            <person name="Ossiprandi M.C."/>
            <person name="van Sinderen D."/>
            <person name="Ventura M."/>
        </authorList>
    </citation>
    <scope>NUCLEOTIDE SEQUENCE [LARGE SCALE GENOMIC DNA]</scope>
    <source>
        <strain evidence="3">Ham19E</strain>
    </source>
</reference>
<name>A0A2A2EDF1_9BIFI</name>
<keyword evidence="3" id="KW-1185">Reference proteome</keyword>
<sequence>MGHDTPVEGTTPEPAGAARWATWTLHRLSGSPFRAKFRLSALVVAWISCDLHAHPVAQGTLPIDTQPPTRARAQSKSAPKTPDATMEPLF</sequence>
<evidence type="ECO:0000313" key="2">
    <source>
        <dbReference type="EMBL" id="PAU66992.1"/>
    </source>
</evidence>
<feature type="region of interest" description="Disordered" evidence="1">
    <location>
        <begin position="58"/>
        <end position="90"/>
    </location>
</feature>
<dbReference type="RefSeq" id="WP_133088519.1">
    <property type="nucleotide sequence ID" value="NZ_MVOH01000017.1"/>
</dbReference>
<evidence type="ECO:0000313" key="3">
    <source>
        <dbReference type="Proteomes" id="UP000218399"/>
    </source>
</evidence>
<feature type="compositionally biased region" description="Polar residues" evidence="1">
    <location>
        <begin position="66"/>
        <end position="78"/>
    </location>
</feature>
<comment type="caution">
    <text evidence="2">The sequence shown here is derived from an EMBL/GenBank/DDBJ whole genome shotgun (WGS) entry which is preliminary data.</text>
</comment>
<proteinExistence type="predicted"/>
<dbReference type="AlphaFoldDB" id="A0A2A2EDF1"/>
<gene>
    <name evidence="2" type="ORF">B1526_1492</name>
</gene>
<dbReference type="OrthoDB" id="3781311at2"/>
<organism evidence="2 3">
    <name type="scientific">Bifidobacterium criceti</name>
    <dbReference type="NCBI Taxonomy" id="1960969"/>
    <lineage>
        <taxon>Bacteria</taxon>
        <taxon>Bacillati</taxon>
        <taxon>Actinomycetota</taxon>
        <taxon>Actinomycetes</taxon>
        <taxon>Bifidobacteriales</taxon>
        <taxon>Bifidobacteriaceae</taxon>
        <taxon>Bifidobacterium</taxon>
    </lineage>
</organism>
<accession>A0A2A2EDF1</accession>